<dbReference type="EMBL" id="CP096034">
    <property type="protein sequence ID" value="UPM55514.1"/>
    <property type="molecule type" value="Genomic_DNA"/>
</dbReference>
<name>A0ABY4JNW5_9BACI</name>
<organism evidence="1 2">
    <name type="scientific">Gottfriedia acidiceleris</name>
    <dbReference type="NCBI Taxonomy" id="371036"/>
    <lineage>
        <taxon>Bacteria</taxon>
        <taxon>Bacillati</taxon>
        <taxon>Bacillota</taxon>
        <taxon>Bacilli</taxon>
        <taxon>Bacillales</taxon>
        <taxon>Bacillaceae</taxon>
        <taxon>Gottfriedia</taxon>
    </lineage>
</organism>
<evidence type="ECO:0000313" key="2">
    <source>
        <dbReference type="Proteomes" id="UP000830639"/>
    </source>
</evidence>
<keyword evidence="2" id="KW-1185">Reference proteome</keyword>
<dbReference type="RefSeq" id="WP_248268524.1">
    <property type="nucleotide sequence ID" value="NZ_CP096034.1"/>
</dbReference>
<accession>A0ABY4JNW5</accession>
<reference evidence="1 2" key="1">
    <citation type="submission" date="2022-04" db="EMBL/GenBank/DDBJ databases">
        <title>Mechanism of arsenic methylation and mitigation arsenic toxicity by Bacillus sp. LH14 from an Arsenic-Contaminated Paddy Soil.</title>
        <authorList>
            <person name="Wang D."/>
        </authorList>
    </citation>
    <scope>NUCLEOTIDE SEQUENCE [LARGE SCALE GENOMIC DNA]</scope>
    <source>
        <strain evidence="1 2">LH14</strain>
    </source>
</reference>
<gene>
    <name evidence="1" type="ORF">MY490_06675</name>
</gene>
<sequence>MVIEDVNRPGTPNDFRDLHPVFLKDWDDDRNLNFARIYTFDSITEEKIDALIELAETFIEFKPSVNLKVDFFFANEVFKLYEKSWENDMNRIPVYQWLIDANSENPINLEKLKIDSLNHLSQDE</sequence>
<dbReference type="Proteomes" id="UP000830639">
    <property type="component" value="Chromosome"/>
</dbReference>
<proteinExistence type="predicted"/>
<protein>
    <submittedName>
        <fullName evidence="1">Uncharacterized protein</fullName>
    </submittedName>
</protein>
<evidence type="ECO:0000313" key="1">
    <source>
        <dbReference type="EMBL" id="UPM55514.1"/>
    </source>
</evidence>